<name>A0ACC1I7C6_9FUNG</name>
<reference evidence="1" key="1">
    <citation type="submission" date="2022-07" db="EMBL/GenBank/DDBJ databases">
        <title>Phylogenomic reconstructions and comparative analyses of Kickxellomycotina fungi.</title>
        <authorList>
            <person name="Reynolds N.K."/>
            <person name="Stajich J.E."/>
            <person name="Barry K."/>
            <person name="Grigoriev I.V."/>
            <person name="Crous P."/>
            <person name="Smith M.E."/>
        </authorList>
    </citation>
    <scope>NUCLEOTIDE SEQUENCE</scope>
    <source>
        <strain evidence="1">Benny 63K</strain>
    </source>
</reference>
<proteinExistence type="predicted"/>
<evidence type="ECO:0000313" key="1">
    <source>
        <dbReference type="EMBL" id="KAJ1887130.1"/>
    </source>
</evidence>
<gene>
    <name evidence="1" type="ORF">LPJ66_009274</name>
</gene>
<comment type="caution">
    <text evidence="1">The sequence shown here is derived from an EMBL/GenBank/DDBJ whole genome shotgun (WGS) entry which is preliminary data.</text>
</comment>
<dbReference type="Proteomes" id="UP001150581">
    <property type="component" value="Unassembled WGS sequence"/>
</dbReference>
<dbReference type="EMBL" id="JANBPG010002075">
    <property type="protein sequence ID" value="KAJ1887130.1"/>
    <property type="molecule type" value="Genomic_DNA"/>
</dbReference>
<protein>
    <submittedName>
        <fullName evidence="1">Uncharacterized protein</fullName>
    </submittedName>
</protein>
<evidence type="ECO:0000313" key="2">
    <source>
        <dbReference type="Proteomes" id="UP001150581"/>
    </source>
</evidence>
<keyword evidence="2" id="KW-1185">Reference proteome</keyword>
<accession>A0ACC1I7C6</accession>
<sequence length="175" mass="19636">MSSLLIGSFQEAHRHLFSRADGEDWSVYLGLVFKAYYLRTTSQFALAYFFLIVVGIAERLFSLGIDSIHDKPGQPWRIFPRACIYFVITIIRYVLMIVIMNGYIPMFLVTCLGLTLGQIAVEGIRYVKMMRSIRRRTAAGAQNNADGFDSPKASGSLADSYEQGPKTTHVSESCC</sequence>
<organism evidence="1 2">
    <name type="scientific">Kickxella alabastrina</name>
    <dbReference type="NCBI Taxonomy" id="61397"/>
    <lineage>
        <taxon>Eukaryota</taxon>
        <taxon>Fungi</taxon>
        <taxon>Fungi incertae sedis</taxon>
        <taxon>Zoopagomycota</taxon>
        <taxon>Kickxellomycotina</taxon>
        <taxon>Kickxellomycetes</taxon>
        <taxon>Kickxellales</taxon>
        <taxon>Kickxellaceae</taxon>
        <taxon>Kickxella</taxon>
    </lineage>
</organism>